<keyword evidence="2" id="KW-1185">Reference proteome</keyword>
<dbReference type="InterPro" id="IPR036412">
    <property type="entry name" value="HAD-like_sf"/>
</dbReference>
<dbReference type="KEGG" id="ttn:TTX_0551"/>
<dbReference type="Gene3D" id="3.40.50.1000">
    <property type="entry name" value="HAD superfamily/HAD-like"/>
    <property type="match status" value="2"/>
</dbReference>
<dbReference type="eggNOG" id="arCOG01214">
    <property type="taxonomic scope" value="Archaea"/>
</dbReference>
<dbReference type="OrthoDB" id="27667at2157"/>
<dbReference type="GO" id="GO:0016787">
    <property type="term" value="F:hydrolase activity"/>
    <property type="evidence" value="ECO:0007669"/>
    <property type="project" value="UniProtKB-KW"/>
</dbReference>
<accession>G4RNS2</accession>
<keyword evidence="1" id="KW-0378">Hydrolase</keyword>
<evidence type="ECO:0000313" key="2">
    <source>
        <dbReference type="Proteomes" id="UP000002654"/>
    </source>
</evidence>
<proteinExistence type="predicted"/>
<dbReference type="PATRIC" id="fig|768679.9.peg.566"/>
<dbReference type="RefSeq" id="WP_014126473.1">
    <property type="nucleotide sequence ID" value="NC_016070.1"/>
</dbReference>
<name>G4RNS2_THETK</name>
<dbReference type="Proteomes" id="UP000002654">
    <property type="component" value="Chromosome"/>
</dbReference>
<dbReference type="HOGENOM" id="CLU_1173412_0_0_2"/>
<dbReference type="PaxDb" id="768679-TTX_0551"/>
<dbReference type="NCBIfam" id="TIGR01484">
    <property type="entry name" value="HAD-SF-IIB"/>
    <property type="match status" value="1"/>
</dbReference>
<dbReference type="AlphaFoldDB" id="G4RNS2"/>
<dbReference type="EMBL" id="FN869859">
    <property type="protein sequence ID" value="CCC81216.1"/>
    <property type="molecule type" value="Genomic_DNA"/>
</dbReference>
<protein>
    <submittedName>
        <fullName evidence="1">HAD superfamily hydrolase</fullName>
    </submittedName>
</protein>
<reference evidence="1 2" key="1">
    <citation type="journal article" date="2011" name="PLoS ONE">
        <title>The complete genome sequence of Thermoproteus tenax: a physiologically versatile member of the Crenarchaeota.</title>
        <authorList>
            <person name="Siebers B."/>
            <person name="Zaparty M."/>
            <person name="Raddatz G."/>
            <person name="Tjaden B."/>
            <person name="Albers S.V."/>
            <person name="Bell S.D."/>
            <person name="Blombach F."/>
            <person name="Kletzin A."/>
            <person name="Kyrpides N."/>
            <person name="Lanz C."/>
            <person name="Plagens A."/>
            <person name="Rampp M."/>
            <person name="Rosinus A."/>
            <person name="von Jan M."/>
            <person name="Makarova K.S."/>
            <person name="Klenk H.P."/>
            <person name="Schuster S.C."/>
            <person name="Hensel R."/>
        </authorList>
    </citation>
    <scope>NUCLEOTIDE SEQUENCE [LARGE SCALE GENOMIC DNA]</scope>
    <source>
        <strain evidence="2">ATCC 35583 / DSM 2078 / JCM 9277 / NBRC 100435 / Kra 1</strain>
    </source>
</reference>
<sequence length="237" mass="26529">MSIALFADLDGTLIPPELVRRDGEVPEELDLALRELSHLVPIAIVTTKDCRTAYEKVPYAKAFACINGIEIKAGGYTAIADDLRAIEMEQLVRRARSLDAYIDAKRTSDGRWAGLTIDWRETGAQPKGLEELLAYAEGLGMTVLRYRRHPMADIFASKKNKGDAVKLLKAMLGVSYVVYMGDSDNDIPAWRMADVRILVRNQYNADLKIEGVVPIRFEELPRYIRSVIKSMKQQGAV</sequence>
<gene>
    <name evidence="1" type="ordered locus">TTX_0551</name>
</gene>
<evidence type="ECO:0000313" key="1">
    <source>
        <dbReference type="EMBL" id="CCC81216.1"/>
    </source>
</evidence>
<dbReference type="InterPro" id="IPR023214">
    <property type="entry name" value="HAD_sf"/>
</dbReference>
<dbReference type="GeneID" id="11263551"/>
<organism evidence="1 2">
    <name type="scientific">Thermoproteus tenax (strain ATCC 35583 / DSM 2078 / JCM 9277 / NBRC 100435 / Kra 1)</name>
    <dbReference type="NCBI Taxonomy" id="768679"/>
    <lineage>
        <taxon>Archaea</taxon>
        <taxon>Thermoproteota</taxon>
        <taxon>Thermoprotei</taxon>
        <taxon>Thermoproteales</taxon>
        <taxon>Thermoproteaceae</taxon>
        <taxon>Thermoproteus</taxon>
    </lineage>
</organism>
<dbReference type="SUPFAM" id="SSF56784">
    <property type="entry name" value="HAD-like"/>
    <property type="match status" value="1"/>
</dbReference>
<dbReference type="InterPro" id="IPR006379">
    <property type="entry name" value="HAD-SF_hydro_IIB"/>
</dbReference>